<accession>A0ACB8DVC0</accession>
<evidence type="ECO:0000313" key="1">
    <source>
        <dbReference type="EMBL" id="KAH7978223.1"/>
    </source>
</evidence>
<proteinExistence type="predicted"/>
<organism evidence="1 2">
    <name type="scientific">Dermacentor silvarum</name>
    <name type="common">Tick</name>
    <dbReference type="NCBI Taxonomy" id="543639"/>
    <lineage>
        <taxon>Eukaryota</taxon>
        <taxon>Metazoa</taxon>
        <taxon>Ecdysozoa</taxon>
        <taxon>Arthropoda</taxon>
        <taxon>Chelicerata</taxon>
        <taxon>Arachnida</taxon>
        <taxon>Acari</taxon>
        <taxon>Parasitiformes</taxon>
        <taxon>Ixodida</taxon>
        <taxon>Ixodoidea</taxon>
        <taxon>Ixodidae</taxon>
        <taxon>Rhipicephalinae</taxon>
        <taxon>Dermacentor</taxon>
    </lineage>
</organism>
<evidence type="ECO:0000313" key="2">
    <source>
        <dbReference type="Proteomes" id="UP000821865"/>
    </source>
</evidence>
<name>A0ACB8DVC0_DERSI</name>
<sequence length="241" mass="25346">MGPRAALDGRAHQFVLRRPLWPSPLSEAVAPVASCAEQPPIAPGVLTRPRHGGLGCDIGGGPSGTVLLVALLAAVACWSEAADPVQPAPPSPAAADAGQEEGVEGRTLGKLLRHLHNKRPSRIGSLLRGHKHNRDGYQVPLGGAHYGHVEGGQQHGHQQAAQGFNQGSQAFEGQDKHKNVQGFRETKGYRTEMGFEETSFNRYGSGTGGFQGGFNQHSAGKFQQQGQQQAGFVAAPGYGGR</sequence>
<dbReference type="Proteomes" id="UP000821865">
    <property type="component" value="Chromosome 1"/>
</dbReference>
<comment type="caution">
    <text evidence="1">The sequence shown here is derived from an EMBL/GenBank/DDBJ whole genome shotgun (WGS) entry which is preliminary data.</text>
</comment>
<reference evidence="1" key="1">
    <citation type="submission" date="2020-05" db="EMBL/GenBank/DDBJ databases">
        <title>Large-scale comparative analyses of tick genomes elucidate their genetic diversity and vector capacities.</title>
        <authorList>
            <person name="Jia N."/>
            <person name="Wang J."/>
            <person name="Shi W."/>
            <person name="Du L."/>
            <person name="Sun Y."/>
            <person name="Zhan W."/>
            <person name="Jiang J."/>
            <person name="Wang Q."/>
            <person name="Zhang B."/>
            <person name="Ji P."/>
            <person name="Sakyi L.B."/>
            <person name="Cui X."/>
            <person name="Yuan T."/>
            <person name="Jiang B."/>
            <person name="Yang W."/>
            <person name="Lam T.T.-Y."/>
            <person name="Chang Q."/>
            <person name="Ding S."/>
            <person name="Wang X."/>
            <person name="Zhu J."/>
            <person name="Ruan X."/>
            <person name="Zhao L."/>
            <person name="Wei J."/>
            <person name="Que T."/>
            <person name="Du C."/>
            <person name="Cheng J."/>
            <person name="Dai P."/>
            <person name="Han X."/>
            <person name="Huang E."/>
            <person name="Gao Y."/>
            <person name="Liu J."/>
            <person name="Shao H."/>
            <person name="Ye R."/>
            <person name="Li L."/>
            <person name="Wei W."/>
            <person name="Wang X."/>
            <person name="Wang C."/>
            <person name="Yang T."/>
            <person name="Huo Q."/>
            <person name="Li W."/>
            <person name="Guo W."/>
            <person name="Chen H."/>
            <person name="Zhou L."/>
            <person name="Ni X."/>
            <person name="Tian J."/>
            <person name="Zhou Y."/>
            <person name="Sheng Y."/>
            <person name="Liu T."/>
            <person name="Pan Y."/>
            <person name="Xia L."/>
            <person name="Li J."/>
            <person name="Zhao F."/>
            <person name="Cao W."/>
        </authorList>
    </citation>
    <scope>NUCLEOTIDE SEQUENCE</scope>
    <source>
        <strain evidence="1">Dsil-2018</strain>
    </source>
</reference>
<dbReference type="EMBL" id="CM023470">
    <property type="protein sequence ID" value="KAH7978223.1"/>
    <property type="molecule type" value="Genomic_DNA"/>
</dbReference>
<protein>
    <submittedName>
        <fullName evidence="1">Uncharacterized protein</fullName>
    </submittedName>
</protein>
<gene>
    <name evidence="1" type="ORF">HPB49_004850</name>
</gene>
<keyword evidence="2" id="KW-1185">Reference proteome</keyword>